<feature type="compositionally biased region" description="Basic and acidic residues" evidence="1">
    <location>
        <begin position="31"/>
        <end position="43"/>
    </location>
</feature>
<gene>
    <name evidence="2" type="ORF">OHJ16_06495</name>
</gene>
<protein>
    <submittedName>
        <fullName evidence="2">Uncharacterized protein</fullName>
    </submittedName>
</protein>
<dbReference type="EMBL" id="JAPTMY010000011">
    <property type="protein sequence ID" value="MCZ0857690.1"/>
    <property type="molecule type" value="Genomic_DNA"/>
</dbReference>
<name>A0ABT4I7I0_9ACTO</name>
<reference evidence="2" key="1">
    <citation type="submission" date="2022-10" db="EMBL/GenBank/DDBJ databases">
        <title>Genome sequence of Actinomyces israelii ATCC 10048.</title>
        <authorList>
            <person name="Watt R.M."/>
            <person name="Tong W.M."/>
        </authorList>
    </citation>
    <scope>NUCLEOTIDE SEQUENCE</scope>
    <source>
        <strain evidence="2">ATCC 10048</strain>
    </source>
</reference>
<sequence>MPAQQDAEPAEEEVSLPAGEVAAQEGDEPGAQERHEAGDDRNESQALPHAQADAGGRGERLVGYIGCGRSSSRVWRACGGGLPGASSGEE</sequence>
<evidence type="ECO:0000313" key="3">
    <source>
        <dbReference type="Proteomes" id="UP001072034"/>
    </source>
</evidence>
<proteinExistence type="predicted"/>
<keyword evidence="3" id="KW-1185">Reference proteome</keyword>
<evidence type="ECO:0000256" key="1">
    <source>
        <dbReference type="SAM" id="MobiDB-lite"/>
    </source>
</evidence>
<feature type="region of interest" description="Disordered" evidence="1">
    <location>
        <begin position="1"/>
        <end position="60"/>
    </location>
</feature>
<accession>A0ABT4I7I0</accession>
<dbReference type="RefSeq" id="WP_268917228.1">
    <property type="nucleotide sequence ID" value="NZ_CP124548.1"/>
</dbReference>
<organism evidence="2 3">
    <name type="scientific">Actinomyces israelii</name>
    <dbReference type="NCBI Taxonomy" id="1659"/>
    <lineage>
        <taxon>Bacteria</taxon>
        <taxon>Bacillati</taxon>
        <taxon>Actinomycetota</taxon>
        <taxon>Actinomycetes</taxon>
        <taxon>Actinomycetales</taxon>
        <taxon>Actinomycetaceae</taxon>
        <taxon>Actinomyces</taxon>
    </lineage>
</organism>
<dbReference type="Proteomes" id="UP001072034">
    <property type="component" value="Unassembled WGS sequence"/>
</dbReference>
<comment type="caution">
    <text evidence="2">The sequence shown here is derived from an EMBL/GenBank/DDBJ whole genome shotgun (WGS) entry which is preliminary data.</text>
</comment>
<evidence type="ECO:0000313" key="2">
    <source>
        <dbReference type="EMBL" id="MCZ0857690.1"/>
    </source>
</evidence>